<dbReference type="CDD" id="cd06339">
    <property type="entry name" value="PBP1_YraM_LppC_lipoprotein-like"/>
    <property type="match status" value="1"/>
</dbReference>
<evidence type="ECO:0000256" key="2">
    <source>
        <dbReference type="ARBA" id="ARBA00022729"/>
    </source>
</evidence>
<protein>
    <submittedName>
        <fullName evidence="6">Receptor ligand binding region family protein</fullName>
    </submittedName>
</protein>
<dbReference type="InterPro" id="IPR028082">
    <property type="entry name" value="Peripla_BP_I"/>
</dbReference>
<dbReference type="STRING" id="1193729.A1OE_1139"/>
<dbReference type="AlphaFoldDB" id="K7YP58"/>
<keyword evidence="3" id="KW-0813">Transport</keyword>
<evidence type="ECO:0000313" key="7">
    <source>
        <dbReference type="Proteomes" id="UP000010077"/>
    </source>
</evidence>
<keyword evidence="2 4" id="KW-0732">Signal</keyword>
<organism evidence="6 7">
    <name type="scientific">Candidatus Endolissoclinum faulkneri L2</name>
    <dbReference type="NCBI Taxonomy" id="1193729"/>
    <lineage>
        <taxon>Bacteria</taxon>
        <taxon>Pseudomonadati</taxon>
        <taxon>Pseudomonadota</taxon>
        <taxon>Alphaproteobacteria</taxon>
        <taxon>Rhodospirillales</taxon>
        <taxon>Rhodospirillaceae</taxon>
        <taxon>Candidatus Endolissoclinum</taxon>
    </lineage>
</organism>
<dbReference type="PROSITE" id="PS51257">
    <property type="entry name" value="PROKAR_LIPOPROTEIN"/>
    <property type="match status" value="1"/>
</dbReference>
<evidence type="ECO:0000256" key="1">
    <source>
        <dbReference type="ARBA" id="ARBA00010062"/>
    </source>
</evidence>
<dbReference type="Proteomes" id="UP000010077">
    <property type="component" value="Chromosome"/>
</dbReference>
<feature type="signal peptide" evidence="4">
    <location>
        <begin position="1"/>
        <end position="26"/>
    </location>
</feature>
<dbReference type="Gene3D" id="3.40.50.2300">
    <property type="match status" value="2"/>
</dbReference>
<dbReference type="HOGENOM" id="CLU_049010_0_0_5"/>
<keyword evidence="7" id="KW-1185">Reference proteome</keyword>
<dbReference type="SUPFAM" id="SSF53822">
    <property type="entry name" value="Periplasmic binding protein-like I"/>
    <property type="match status" value="1"/>
</dbReference>
<gene>
    <name evidence="6" type="ORF">A1OE_1139</name>
</gene>
<keyword evidence="6" id="KW-0675">Receptor</keyword>
<feature type="domain" description="Leucine-binding protein" evidence="5">
    <location>
        <begin position="60"/>
        <end position="381"/>
    </location>
</feature>
<dbReference type="PANTHER" id="PTHR30483">
    <property type="entry name" value="LEUCINE-SPECIFIC-BINDING PROTEIN"/>
    <property type="match status" value="1"/>
</dbReference>
<comment type="similarity">
    <text evidence="1">Belongs to the leucine-binding protein family.</text>
</comment>
<dbReference type="InterPro" id="IPR028081">
    <property type="entry name" value="Leu-bd"/>
</dbReference>
<evidence type="ECO:0000256" key="3">
    <source>
        <dbReference type="ARBA" id="ARBA00022970"/>
    </source>
</evidence>
<evidence type="ECO:0000313" key="6">
    <source>
        <dbReference type="EMBL" id="AFX99317.1"/>
    </source>
</evidence>
<dbReference type="InterPro" id="IPR051010">
    <property type="entry name" value="BCAA_transport"/>
</dbReference>
<dbReference type="GO" id="GO:0006865">
    <property type="term" value="P:amino acid transport"/>
    <property type="evidence" value="ECO:0007669"/>
    <property type="project" value="UniProtKB-KW"/>
</dbReference>
<evidence type="ECO:0000256" key="4">
    <source>
        <dbReference type="SAM" id="SignalP"/>
    </source>
</evidence>
<evidence type="ECO:0000259" key="5">
    <source>
        <dbReference type="Pfam" id="PF13458"/>
    </source>
</evidence>
<accession>K7YP58</accession>
<dbReference type="KEGG" id="thal:A1OE_1139"/>
<dbReference type="eggNOG" id="COG0683">
    <property type="taxonomic scope" value="Bacteria"/>
</dbReference>
<proteinExistence type="inferred from homology"/>
<keyword evidence="3" id="KW-0029">Amino-acid transport</keyword>
<sequence>MLIVYVRLNSLFIALLSLFAVFSACSMQKQSVSQLGTYWQGDWLNSKQDETKKKFSESPKVAILLPMSGRAMMIGKAMRNAAELALFDKASDNFTLSFYDTVSDPQTAAVMAEIAINEGADMIIGPLFSDAVLAIRPITQAAGIPVLSFSNDRSIASDGVWILGILPSEQIKLIVCYAAMKEYRRIAMLAPCNAYGFETRRAAQETATIAGAIIHPICLYKSESFSSLSDMIKSLAASRDYDAVLLPEGGKTILNVASLMVYYDIDPSKVKFLGSSLWANPALLHEPTLNGGWFVAPDPANRKPFIEHYLSVYGNLPEGLASLAYDTVSLAAKLAQQPNKSGFSANYLTQPSGFNGVDGQFRLLEDGTNQRNLAILQITTNGIRLIEPPSTSFLEPYYSTVHKLLQ</sequence>
<dbReference type="EMBL" id="CP003539">
    <property type="protein sequence ID" value="AFX99317.1"/>
    <property type="molecule type" value="Genomic_DNA"/>
</dbReference>
<feature type="chain" id="PRO_5003915253" evidence="4">
    <location>
        <begin position="27"/>
        <end position="406"/>
    </location>
</feature>
<reference evidence="6 7" key="1">
    <citation type="journal article" date="2012" name="Proc. Natl. Acad. Sci. U.S.A.">
        <title>Genome streamlining and chemical defense in a coral reef symbiosis.</title>
        <authorList>
            <person name="Kwan J.C."/>
            <person name="Donia M.S."/>
            <person name="Han A.W."/>
            <person name="Hirose E."/>
            <person name="Haygood M.G."/>
            <person name="Schmidt E.W."/>
        </authorList>
    </citation>
    <scope>NUCLEOTIDE SEQUENCE [LARGE SCALE GENOMIC DNA]</scope>
    <source>
        <strain evidence="6 7">L2</strain>
    </source>
</reference>
<dbReference type="PANTHER" id="PTHR30483:SF6">
    <property type="entry name" value="PERIPLASMIC BINDING PROTEIN OF ABC TRANSPORTER FOR NATURAL AMINO ACIDS"/>
    <property type="match status" value="1"/>
</dbReference>
<name>K7YP58_9PROT</name>
<dbReference type="Pfam" id="PF13458">
    <property type="entry name" value="Peripla_BP_6"/>
    <property type="match status" value="1"/>
</dbReference>